<evidence type="ECO:0000313" key="5">
    <source>
        <dbReference type="Proteomes" id="UP000671913"/>
    </source>
</evidence>
<dbReference type="Proteomes" id="UP000671913">
    <property type="component" value="Chromosome"/>
</dbReference>
<dbReference type="InterPro" id="IPR038109">
    <property type="entry name" value="DNA_bind_recomb_sf"/>
</dbReference>
<dbReference type="PANTHER" id="PTHR30461">
    <property type="entry name" value="DNA-INVERTASE FROM LAMBDOID PROPHAGE"/>
    <property type="match status" value="1"/>
</dbReference>
<proteinExistence type="predicted"/>
<dbReference type="EMBL" id="CP060096">
    <property type="protein sequence ID" value="QSZ27907.1"/>
    <property type="molecule type" value="Genomic_DNA"/>
</dbReference>
<dbReference type="Pfam" id="PF07508">
    <property type="entry name" value="Recombinase"/>
    <property type="match status" value="1"/>
</dbReference>
<dbReference type="PROSITE" id="PS51736">
    <property type="entry name" value="RECOMBINASES_3"/>
    <property type="match status" value="1"/>
</dbReference>
<dbReference type="Gene3D" id="3.40.50.1390">
    <property type="entry name" value="Resolvase, N-terminal catalytic domain"/>
    <property type="match status" value="1"/>
</dbReference>
<evidence type="ECO:0000313" key="4">
    <source>
        <dbReference type="EMBL" id="QSZ27907.1"/>
    </source>
</evidence>
<evidence type="ECO:0000259" key="2">
    <source>
        <dbReference type="PROSITE" id="PS51736"/>
    </source>
</evidence>
<keyword evidence="5" id="KW-1185">Reference proteome</keyword>
<dbReference type="GO" id="GO:0000150">
    <property type="term" value="F:DNA strand exchange activity"/>
    <property type="evidence" value="ECO:0007669"/>
    <property type="project" value="InterPro"/>
</dbReference>
<dbReference type="AlphaFoldDB" id="A0A975AWR2"/>
<dbReference type="GO" id="GO:0003677">
    <property type="term" value="F:DNA binding"/>
    <property type="evidence" value="ECO:0007669"/>
    <property type="project" value="InterPro"/>
</dbReference>
<evidence type="ECO:0000256" key="1">
    <source>
        <dbReference type="SAM" id="Coils"/>
    </source>
</evidence>
<dbReference type="InterPro" id="IPR036162">
    <property type="entry name" value="Resolvase-like_N_sf"/>
</dbReference>
<dbReference type="RefSeq" id="WP_284680625.1">
    <property type="nucleotide sequence ID" value="NZ_CP060096.1"/>
</dbReference>
<gene>
    <name evidence="4" type="ORF">ACETAC_03220</name>
</gene>
<dbReference type="PROSITE" id="PS51737">
    <property type="entry name" value="RECOMBINASE_DNA_BIND"/>
    <property type="match status" value="1"/>
</dbReference>
<evidence type="ECO:0000259" key="3">
    <source>
        <dbReference type="PROSITE" id="PS51737"/>
    </source>
</evidence>
<dbReference type="KEGG" id="aaut:ACETAC_03220"/>
<dbReference type="PANTHER" id="PTHR30461:SF23">
    <property type="entry name" value="DNA RECOMBINASE-RELATED"/>
    <property type="match status" value="1"/>
</dbReference>
<dbReference type="InterPro" id="IPR025827">
    <property type="entry name" value="Zn_ribbon_recom_dom"/>
</dbReference>
<dbReference type="SMART" id="SM00857">
    <property type="entry name" value="Resolvase"/>
    <property type="match status" value="1"/>
</dbReference>
<dbReference type="InterPro" id="IPR006119">
    <property type="entry name" value="Resolv_N"/>
</dbReference>
<dbReference type="SUPFAM" id="SSF53041">
    <property type="entry name" value="Resolvase-like"/>
    <property type="match status" value="1"/>
</dbReference>
<dbReference type="InterPro" id="IPR050639">
    <property type="entry name" value="SSR_resolvase"/>
</dbReference>
<dbReference type="Gene3D" id="3.90.1750.20">
    <property type="entry name" value="Putative Large Serine Recombinase, Chain B, Domain 2"/>
    <property type="match status" value="1"/>
</dbReference>
<reference evidence="4" key="1">
    <citation type="submission" date="2020-08" db="EMBL/GenBank/DDBJ databases">
        <title>Genomic insights into the carbon and energy metabolism of the first obligate autotrophic acetogenic bacterium Aceticella autotrophica gen. nov., sp. nov.</title>
        <authorList>
            <person name="Toshchakov S.V."/>
            <person name="Elcheninov A.G."/>
            <person name="Kublanov I.V."/>
            <person name="Frolov E.N."/>
            <person name="Lebedinsky A.V."/>
        </authorList>
    </citation>
    <scope>NUCLEOTIDE SEQUENCE</scope>
    <source>
        <strain evidence="4">3443-3Ac</strain>
    </source>
</reference>
<name>A0A975AWR2_9THEO</name>
<dbReference type="InterPro" id="IPR011109">
    <property type="entry name" value="DNA_bind_recombinase_dom"/>
</dbReference>
<dbReference type="Pfam" id="PF13408">
    <property type="entry name" value="Zn_ribbon_recom"/>
    <property type="match status" value="1"/>
</dbReference>
<organism evidence="4 5">
    <name type="scientific">Aceticella autotrophica</name>
    <dbReference type="NCBI Taxonomy" id="2755338"/>
    <lineage>
        <taxon>Bacteria</taxon>
        <taxon>Bacillati</taxon>
        <taxon>Bacillota</taxon>
        <taxon>Clostridia</taxon>
        <taxon>Thermoanaerobacterales</taxon>
        <taxon>Thermoanaerobacteraceae</taxon>
        <taxon>Aceticella</taxon>
    </lineage>
</organism>
<keyword evidence="1" id="KW-0175">Coiled coil</keyword>
<feature type="coiled-coil region" evidence="1">
    <location>
        <begin position="444"/>
        <end position="471"/>
    </location>
</feature>
<sequence>MFKDNVPEKIWNCAVYCRLSKEDLNHGYSESIQAQKNELTKFVLENGWSLFGFYIDDGVSGTTFERDDFKRMIDDVEKGFINCIITKDLSRLGRDYIETGRYLEKVFPEFGIRYIALNDGIDTSKGDDDSIPFRNVVNDMYAKDISKKIKFNLYSKMKDGLYVGALVPYGYKKDPNNKNRLIPSNDITTQAVKRIFSLYMDGFGKQKIAKILSEEGYPTPSESKENYNNSNQKVKMWNSNAVHRILTNEVYIGTIVQHKRKKVSYKVKKTKEVPEEEWIKKTDMHEPIIDKDIFWQVQEIIQERSKMKFRPGHVTHLFSGKARCGDCGSYMGYFYDKYRSEPCWKLICGVFRKYGSKACTMHSIPENKLEQIILADLRGIVKEMLDYQELMRIAEDSVEEKCIEQENIYKEYKKRLFGLQNTFKQMYYDKIKGLLNEEQFKILSNEIQNEMNTYQNKLNEIEKDINSKDRKMILIQQAYEKIKAIVDMQDLNRQMVENLIDFIEIFDDNKIKIHYKFSTPENYYS</sequence>
<dbReference type="Pfam" id="PF00239">
    <property type="entry name" value="Resolvase"/>
    <property type="match status" value="1"/>
</dbReference>
<accession>A0A975AWR2</accession>
<feature type="domain" description="Recombinase" evidence="3">
    <location>
        <begin position="168"/>
        <end position="307"/>
    </location>
</feature>
<protein>
    <submittedName>
        <fullName evidence="4">Recombinase family protein</fullName>
    </submittedName>
</protein>
<feature type="domain" description="Resolvase/invertase-type recombinase catalytic" evidence="2">
    <location>
        <begin position="12"/>
        <end position="160"/>
    </location>
</feature>